<dbReference type="NCBIfam" id="TIGR01549">
    <property type="entry name" value="HAD-SF-IA-v1"/>
    <property type="match status" value="1"/>
</dbReference>
<dbReference type="InterPro" id="IPR052550">
    <property type="entry name" value="Pyrimidine_5'-ntase_YjjG"/>
</dbReference>
<keyword evidence="2" id="KW-1185">Reference proteome</keyword>
<organism evidence="1 2">
    <name type="scientific">Polaribacter pectinis</name>
    <dbReference type="NCBI Taxonomy" id="2738844"/>
    <lineage>
        <taxon>Bacteria</taxon>
        <taxon>Pseudomonadati</taxon>
        <taxon>Bacteroidota</taxon>
        <taxon>Flavobacteriia</taxon>
        <taxon>Flavobacteriales</taxon>
        <taxon>Flavobacteriaceae</taxon>
    </lineage>
</organism>
<dbReference type="KEGG" id="ppec:H9W90_08560"/>
<dbReference type="Gene3D" id="3.40.50.1000">
    <property type="entry name" value="HAD superfamily/HAD-like"/>
    <property type="match status" value="1"/>
</dbReference>
<dbReference type="SFLD" id="SFLDG01129">
    <property type="entry name" value="C1.5:_HAD__Beta-PGM__Phosphata"/>
    <property type="match status" value="1"/>
</dbReference>
<gene>
    <name evidence="1" type="ORF">H9W90_08560</name>
</gene>
<dbReference type="Gene3D" id="1.10.150.240">
    <property type="entry name" value="Putative phosphatase, domain 2"/>
    <property type="match status" value="1"/>
</dbReference>
<dbReference type="InterPro" id="IPR006439">
    <property type="entry name" value="HAD-SF_hydro_IA"/>
</dbReference>
<dbReference type="PANTHER" id="PTHR47478">
    <property type="match status" value="1"/>
</dbReference>
<protein>
    <submittedName>
        <fullName evidence="1">Noncanonical pyrimidine nucleotidase, YjjG family</fullName>
    </submittedName>
</protein>
<dbReference type="Proteomes" id="UP000515808">
    <property type="component" value="Chromosome"/>
</dbReference>
<reference evidence="1 2" key="1">
    <citation type="submission" date="2020-08" db="EMBL/GenBank/DDBJ databases">
        <title>Polaribacter sp. L12M9 isolated from gut of the Korean scallop.</title>
        <authorList>
            <person name="Jeong Y.S."/>
        </authorList>
    </citation>
    <scope>NUCLEOTIDE SEQUENCE [LARGE SCALE GENOMIC DNA]</scope>
    <source>
        <strain evidence="1 2">L12M9</strain>
    </source>
</reference>
<name>A0A7G9L6L4_9FLAO</name>
<accession>A0A7G9L6L4</accession>
<evidence type="ECO:0000313" key="2">
    <source>
        <dbReference type="Proteomes" id="UP000515808"/>
    </source>
</evidence>
<dbReference type="SFLD" id="SFLDS00003">
    <property type="entry name" value="Haloacid_Dehalogenase"/>
    <property type="match status" value="1"/>
</dbReference>
<dbReference type="PANTHER" id="PTHR47478:SF1">
    <property type="entry name" value="PYRIMIDINE 5'-NUCLEOTIDASE YJJG"/>
    <property type="match status" value="1"/>
</dbReference>
<dbReference type="RefSeq" id="WP_187481207.1">
    <property type="nucleotide sequence ID" value="NZ_CP060695.1"/>
</dbReference>
<dbReference type="GO" id="GO:0008253">
    <property type="term" value="F:5'-nucleotidase activity"/>
    <property type="evidence" value="ECO:0007669"/>
    <property type="project" value="InterPro"/>
</dbReference>
<dbReference type="SUPFAM" id="SSF56784">
    <property type="entry name" value="HAD-like"/>
    <property type="match status" value="1"/>
</dbReference>
<dbReference type="EMBL" id="CP060695">
    <property type="protein sequence ID" value="QNM84263.1"/>
    <property type="molecule type" value="Genomic_DNA"/>
</dbReference>
<sequence length="227" mass="26471">MNIKHVFFDLDHTLWDFEKNSELAFQKVFLANNISVELPAFLKVYKPLNKKYWKLYREEKVTKEALRYGRLKNTFDAINYTVSDDLINLIAIEYIATLADFNHLFDGTFELLDYLKDKYKLHIITNGFEEIQRKKMINSKIHHYFDNIITSDSVGVKKPNPKVFNFALEVSKAKKEQSIMIGDSLEADILGALDVGLDAIHCNFEESKKETSKIKTVFSLLEIKQYL</sequence>
<dbReference type="InterPro" id="IPR011951">
    <property type="entry name" value="HAD-SF_hydro_IA_YjjG/PynA"/>
</dbReference>
<evidence type="ECO:0000313" key="1">
    <source>
        <dbReference type="EMBL" id="QNM84263.1"/>
    </source>
</evidence>
<dbReference type="NCBIfam" id="TIGR02254">
    <property type="entry name" value="YjjG_YfnB"/>
    <property type="match status" value="1"/>
</dbReference>
<dbReference type="InterPro" id="IPR036412">
    <property type="entry name" value="HAD-like_sf"/>
</dbReference>
<proteinExistence type="predicted"/>
<dbReference type="AlphaFoldDB" id="A0A7G9L6L4"/>
<dbReference type="InterPro" id="IPR023198">
    <property type="entry name" value="PGP-like_dom2"/>
</dbReference>
<dbReference type="InterPro" id="IPR023214">
    <property type="entry name" value="HAD_sf"/>
</dbReference>
<dbReference type="Pfam" id="PF00702">
    <property type="entry name" value="Hydrolase"/>
    <property type="match status" value="1"/>
</dbReference>